<dbReference type="OrthoDB" id="3624684at2"/>
<dbReference type="AlphaFoldDB" id="A0A4R4YFX0"/>
<evidence type="ECO:0000256" key="1">
    <source>
        <dbReference type="SAM" id="MobiDB-lite"/>
    </source>
</evidence>
<protein>
    <submittedName>
        <fullName evidence="2">Uncharacterized protein</fullName>
    </submittedName>
</protein>
<gene>
    <name evidence="2" type="ORF">E1288_27780</name>
</gene>
<feature type="region of interest" description="Disordered" evidence="1">
    <location>
        <begin position="279"/>
        <end position="305"/>
    </location>
</feature>
<evidence type="ECO:0000313" key="3">
    <source>
        <dbReference type="Proteomes" id="UP000294947"/>
    </source>
</evidence>
<accession>A0A4R4YFX0</accession>
<dbReference type="RefSeq" id="WP_132490083.1">
    <property type="nucleotide sequence ID" value="NZ_SMKW01000042.1"/>
</dbReference>
<feature type="compositionally biased region" description="Low complexity" evidence="1">
    <location>
        <begin position="279"/>
        <end position="292"/>
    </location>
</feature>
<comment type="caution">
    <text evidence="2">The sequence shown here is derived from an EMBL/GenBank/DDBJ whole genome shotgun (WGS) entry which is preliminary data.</text>
</comment>
<keyword evidence="3" id="KW-1185">Reference proteome</keyword>
<evidence type="ECO:0000313" key="2">
    <source>
        <dbReference type="EMBL" id="TDD43070.1"/>
    </source>
</evidence>
<dbReference type="EMBL" id="SMKW01000042">
    <property type="protein sequence ID" value="TDD43070.1"/>
    <property type="molecule type" value="Genomic_DNA"/>
</dbReference>
<sequence>MAMHLISATPTPLHPRCPTLSAPPKATQGIARDDRSRVFVPVSTSVRICRVDPAADVDEIVTAVVRTITTVYAEPGDRVLIADVIDPHQNPIQVAQELRDRLVQTVLRLGRGATAAPCRQSHRDHDGGVPVGGPTVEARSQSGLGPGPRGPVAVAVNRTGQHGPGPVPQPSADWFTLIITGCTSCTADPNALSDWVPMLAHDGLLIVITPGIDLRQKVHTRSGDLCHAAEEAGLALTGRLILTYRPSAPALSFIDQNRSATFEDSRCVGTTAWAFHRSSSPEAAEAGTAAEPSGDEVAAGRRCAA</sequence>
<organism evidence="2 3">
    <name type="scientific">Saccharopolyspora elongata</name>
    <dbReference type="NCBI Taxonomy" id="2530387"/>
    <lineage>
        <taxon>Bacteria</taxon>
        <taxon>Bacillati</taxon>
        <taxon>Actinomycetota</taxon>
        <taxon>Actinomycetes</taxon>
        <taxon>Pseudonocardiales</taxon>
        <taxon>Pseudonocardiaceae</taxon>
        <taxon>Saccharopolyspora</taxon>
    </lineage>
</organism>
<dbReference type="Proteomes" id="UP000294947">
    <property type="component" value="Unassembled WGS sequence"/>
</dbReference>
<feature type="region of interest" description="Disordered" evidence="1">
    <location>
        <begin position="114"/>
        <end position="133"/>
    </location>
</feature>
<reference evidence="2 3" key="1">
    <citation type="submission" date="2019-03" db="EMBL/GenBank/DDBJ databases">
        <title>Draft genome sequences of novel Actinobacteria.</title>
        <authorList>
            <person name="Sahin N."/>
            <person name="Ay H."/>
            <person name="Saygin H."/>
        </authorList>
    </citation>
    <scope>NUCLEOTIDE SEQUENCE [LARGE SCALE GENOMIC DNA]</scope>
    <source>
        <strain evidence="2 3">7K502</strain>
    </source>
</reference>
<proteinExistence type="predicted"/>
<name>A0A4R4YFX0_9PSEU</name>